<gene>
    <name evidence="1" type="ORF">NCTC11075_00348</name>
</gene>
<evidence type="ECO:0000313" key="2">
    <source>
        <dbReference type="Proteomes" id="UP000270272"/>
    </source>
</evidence>
<protein>
    <submittedName>
        <fullName evidence="1">Uncharacterized protein</fullName>
    </submittedName>
</protein>
<sequence>MNDDSAGMLTEGRFDSDVILSHTLEYTHTYNELLLIAGGGRGSRSRGVGLYSTVKNHIFFVDKAYSLRGMIIFSRE</sequence>
<dbReference type="EMBL" id="LR134204">
    <property type="protein sequence ID" value="VEB84201.1"/>
    <property type="molecule type" value="Genomic_DNA"/>
</dbReference>
<evidence type="ECO:0000313" key="1">
    <source>
        <dbReference type="EMBL" id="VEB84201.1"/>
    </source>
</evidence>
<name>A0A447UG20_CITKO</name>
<proteinExistence type="predicted"/>
<reference evidence="1 2" key="1">
    <citation type="submission" date="2018-12" db="EMBL/GenBank/DDBJ databases">
        <authorList>
            <consortium name="Pathogen Informatics"/>
        </authorList>
    </citation>
    <scope>NUCLEOTIDE SEQUENCE [LARGE SCALE GENOMIC DNA]</scope>
    <source>
        <strain evidence="1 2">NCTC11075</strain>
    </source>
</reference>
<dbReference type="AlphaFoldDB" id="A0A447UG20"/>
<dbReference type="Proteomes" id="UP000270272">
    <property type="component" value="Chromosome"/>
</dbReference>
<accession>A0A447UG20</accession>
<organism evidence="1 2">
    <name type="scientific">Citrobacter koseri</name>
    <name type="common">Citrobacter diversus</name>
    <dbReference type="NCBI Taxonomy" id="545"/>
    <lineage>
        <taxon>Bacteria</taxon>
        <taxon>Pseudomonadati</taxon>
        <taxon>Pseudomonadota</taxon>
        <taxon>Gammaproteobacteria</taxon>
        <taxon>Enterobacterales</taxon>
        <taxon>Enterobacteriaceae</taxon>
        <taxon>Citrobacter</taxon>
    </lineage>
</organism>